<organism evidence="3 4">
    <name type="scientific">Marinomonas foliarum</name>
    <dbReference type="NCBI Taxonomy" id="491950"/>
    <lineage>
        <taxon>Bacteria</taxon>
        <taxon>Pseudomonadati</taxon>
        <taxon>Pseudomonadota</taxon>
        <taxon>Gammaproteobacteria</taxon>
        <taxon>Oceanospirillales</taxon>
        <taxon>Oceanospirillaceae</taxon>
        <taxon>Marinomonas</taxon>
    </lineage>
</organism>
<sequence>MEKENHFEELYDRVHKTACCRFFAHDRLKNHHNASLWTITFFSMGLIFVPLIQTFGLETRFSSNYTNFIQVVLAIVILVISVLLNMTNFSVRADRMHQCGMVLNAFARKVHRHINEKSDANFYDGLVAEYDAVLQRFENHSPMDYLFAKNHLTSSYQNSWYFPLYIRARYALQFFPYLFLLGLEGSWFYMLVTK</sequence>
<evidence type="ECO:0000313" key="4">
    <source>
        <dbReference type="Proteomes" id="UP000644167"/>
    </source>
</evidence>
<keyword evidence="1" id="KW-0812">Transmembrane</keyword>
<dbReference type="NCBIfam" id="NF033631">
    <property type="entry name" value="SLATT_5"/>
    <property type="match status" value="1"/>
</dbReference>
<proteinExistence type="predicted"/>
<evidence type="ECO:0000259" key="2">
    <source>
        <dbReference type="Pfam" id="PF18160"/>
    </source>
</evidence>
<dbReference type="Pfam" id="PF18160">
    <property type="entry name" value="SLATT_5"/>
    <property type="match status" value="1"/>
</dbReference>
<dbReference type="InterPro" id="IPR041115">
    <property type="entry name" value="SLATT_5"/>
</dbReference>
<dbReference type="EMBL" id="CP070273">
    <property type="protein sequence ID" value="QRV24401.1"/>
    <property type="molecule type" value="Genomic_DNA"/>
</dbReference>
<feature type="transmembrane region" description="Helical" evidence="1">
    <location>
        <begin position="36"/>
        <end position="56"/>
    </location>
</feature>
<evidence type="ECO:0000256" key="1">
    <source>
        <dbReference type="SAM" id="Phobius"/>
    </source>
</evidence>
<feature type="transmembrane region" description="Helical" evidence="1">
    <location>
        <begin position="68"/>
        <end position="86"/>
    </location>
</feature>
<reference evidence="3 4" key="1">
    <citation type="submission" date="2021-02" db="EMBL/GenBank/DDBJ databases">
        <title>The genome of Marinomonas foliarum JZW.</title>
        <authorList>
            <person name="Sun M."/>
        </authorList>
    </citation>
    <scope>NUCLEOTIDE SEQUENCE [LARGE SCALE GENOMIC DNA]</scope>
    <source>
        <strain evidence="3 4">JZW</strain>
    </source>
</reference>
<name>A0ABX7IQP4_9GAMM</name>
<dbReference type="Proteomes" id="UP000644167">
    <property type="component" value="Chromosome"/>
</dbReference>
<keyword evidence="4" id="KW-1185">Reference proteome</keyword>
<keyword evidence="1" id="KW-0472">Membrane</keyword>
<keyword evidence="1" id="KW-1133">Transmembrane helix</keyword>
<protein>
    <submittedName>
        <fullName evidence="3">SLATT domain-containing protein</fullName>
    </submittedName>
</protein>
<feature type="transmembrane region" description="Helical" evidence="1">
    <location>
        <begin position="174"/>
        <end position="192"/>
    </location>
</feature>
<evidence type="ECO:0000313" key="3">
    <source>
        <dbReference type="EMBL" id="QRV24401.1"/>
    </source>
</evidence>
<accession>A0ABX7IQP4</accession>
<gene>
    <name evidence="3" type="ORF">JSY38_02365</name>
</gene>
<dbReference type="RefSeq" id="WP_205115074.1">
    <property type="nucleotide sequence ID" value="NZ_CP070273.1"/>
</dbReference>
<feature type="domain" description="SMODS and SLOG-associating 2TM effector" evidence="2">
    <location>
        <begin position="4"/>
        <end position="183"/>
    </location>
</feature>